<feature type="binding site" evidence="7">
    <location>
        <position position="275"/>
    </location>
    <ligand>
        <name>Zn(2+)</name>
        <dbReference type="ChEBI" id="CHEBI:29105"/>
        <note>catalytic</note>
    </ligand>
</feature>
<evidence type="ECO:0000259" key="12">
    <source>
        <dbReference type="Pfam" id="PF16491"/>
    </source>
</evidence>
<evidence type="ECO:0000256" key="2">
    <source>
        <dbReference type="ARBA" id="ARBA00022723"/>
    </source>
</evidence>
<feature type="transmembrane region" description="Helical" evidence="9">
    <location>
        <begin position="324"/>
        <end position="343"/>
    </location>
</feature>
<feature type="transmembrane region" description="Helical" evidence="9">
    <location>
        <begin position="143"/>
        <end position="162"/>
    </location>
</feature>
<dbReference type="GO" id="GO:0046872">
    <property type="term" value="F:metal ion binding"/>
    <property type="evidence" value="ECO:0007669"/>
    <property type="project" value="UniProtKB-KW"/>
</dbReference>
<evidence type="ECO:0000256" key="9">
    <source>
        <dbReference type="SAM" id="Phobius"/>
    </source>
</evidence>
<sequence>MNFRWFLMMLVCVGFLLAVPRVEAEATATHALQGDAAYRLPPAKLKVAIELNGKRTAIEFLYTGWTIVQLVLLLRLGAAAWMRRVAVGFSQNRWVQGFAFYFLFLAITSLLSLPLEIYGHHVSLVYGQSVQQWGSWFADKGKSFLLAYLIGGLLVMLLFFCIRRSAQRWWFWFWIPTMAAVVFGVFVSPILIDPIFNKFEPLQASNPALVARLEQVVARGGIVIPPERMFLMRASEKVTGLNAYVTGIGASKRVVVWDTSIAKATPDEISYIFGHEMGHYVLNHIYKGIAAAAVGLLVMFFVGYHCVQWLIARYGARGGVDGQGDWAAFVVVMLVFSVLSFLGEPVGNAVSRMQEHEADVYGQEAIHGIVVDPQAVAQRSFQVLGEESLVDPTPHPLVEFWTFSHPPIAERARFAAAYDPWALGNKPKYFGR</sequence>
<feature type="binding site" evidence="7">
    <location>
        <position position="279"/>
    </location>
    <ligand>
        <name>Zn(2+)</name>
        <dbReference type="ChEBI" id="CHEBI:29105"/>
        <note>catalytic</note>
    </ligand>
</feature>
<dbReference type="InterPro" id="IPR027057">
    <property type="entry name" value="CAXX_Prtase_1"/>
</dbReference>
<keyword evidence="5 8" id="KW-0482">Metalloprotease</keyword>
<dbReference type="Pfam" id="PF01435">
    <property type="entry name" value="Peptidase_M48"/>
    <property type="match status" value="1"/>
</dbReference>
<comment type="similarity">
    <text evidence="8">Belongs to the peptidase M48 family.</text>
</comment>
<feature type="active site" description="Proton donor" evidence="6">
    <location>
        <position position="359"/>
    </location>
</feature>
<feature type="transmembrane region" description="Helical" evidence="9">
    <location>
        <begin position="60"/>
        <end position="82"/>
    </location>
</feature>
<dbReference type="EMBL" id="JACHIP010000002">
    <property type="protein sequence ID" value="MBB5057323.1"/>
    <property type="molecule type" value="Genomic_DNA"/>
</dbReference>
<evidence type="ECO:0000256" key="5">
    <source>
        <dbReference type="ARBA" id="ARBA00023049"/>
    </source>
</evidence>
<evidence type="ECO:0000256" key="8">
    <source>
        <dbReference type="RuleBase" id="RU003983"/>
    </source>
</evidence>
<evidence type="ECO:0000256" key="1">
    <source>
        <dbReference type="ARBA" id="ARBA00022670"/>
    </source>
</evidence>
<evidence type="ECO:0000313" key="13">
    <source>
        <dbReference type="EMBL" id="MBB5057323.1"/>
    </source>
</evidence>
<evidence type="ECO:0000259" key="11">
    <source>
        <dbReference type="Pfam" id="PF01435"/>
    </source>
</evidence>
<name>A0A7W7ZCI2_9BACT</name>
<feature type="chain" id="PRO_5031110729" evidence="10">
    <location>
        <begin position="25"/>
        <end position="432"/>
    </location>
</feature>
<feature type="domain" description="CAAX prenyl protease 1 N-terminal" evidence="12">
    <location>
        <begin position="52"/>
        <end position="198"/>
    </location>
</feature>
<keyword evidence="2 7" id="KW-0479">Metal-binding</keyword>
<feature type="signal peptide" evidence="10">
    <location>
        <begin position="1"/>
        <end position="24"/>
    </location>
</feature>
<dbReference type="PANTHER" id="PTHR10120">
    <property type="entry name" value="CAAX PRENYL PROTEASE 1"/>
    <property type="match status" value="1"/>
</dbReference>
<dbReference type="CDD" id="cd07343">
    <property type="entry name" value="M48A_Zmpste24p_like"/>
    <property type="match status" value="1"/>
</dbReference>
<feature type="transmembrane region" description="Helical" evidence="9">
    <location>
        <begin position="289"/>
        <end position="312"/>
    </location>
</feature>
<evidence type="ECO:0000256" key="10">
    <source>
        <dbReference type="SAM" id="SignalP"/>
    </source>
</evidence>
<reference evidence="13 14" key="1">
    <citation type="submission" date="2020-08" db="EMBL/GenBank/DDBJ databases">
        <title>Genomic Encyclopedia of Type Strains, Phase IV (KMG-V): Genome sequencing to study the core and pangenomes of soil and plant-associated prokaryotes.</title>
        <authorList>
            <person name="Whitman W."/>
        </authorList>
    </citation>
    <scope>NUCLEOTIDE SEQUENCE [LARGE SCALE GENOMIC DNA]</scope>
    <source>
        <strain evidence="13 14">M8UP14</strain>
    </source>
</reference>
<evidence type="ECO:0000313" key="14">
    <source>
        <dbReference type="Proteomes" id="UP000540989"/>
    </source>
</evidence>
<evidence type="ECO:0000256" key="3">
    <source>
        <dbReference type="ARBA" id="ARBA00022801"/>
    </source>
</evidence>
<dbReference type="GO" id="GO:0004222">
    <property type="term" value="F:metalloendopeptidase activity"/>
    <property type="evidence" value="ECO:0007669"/>
    <property type="project" value="InterPro"/>
</dbReference>
<keyword evidence="9" id="KW-0812">Transmembrane</keyword>
<keyword evidence="9" id="KW-1133">Transmembrane helix</keyword>
<evidence type="ECO:0000256" key="4">
    <source>
        <dbReference type="ARBA" id="ARBA00022833"/>
    </source>
</evidence>
<keyword evidence="3 8" id="KW-0378">Hydrolase</keyword>
<proteinExistence type="inferred from homology"/>
<dbReference type="RefSeq" id="WP_184215966.1">
    <property type="nucleotide sequence ID" value="NZ_JACHIP010000002.1"/>
</dbReference>
<keyword evidence="1 8" id="KW-0645">Protease</keyword>
<keyword evidence="4 7" id="KW-0862">Zinc</keyword>
<feature type="domain" description="Peptidase M48" evidence="11">
    <location>
        <begin position="207"/>
        <end position="415"/>
    </location>
</feature>
<keyword evidence="9" id="KW-0472">Membrane</keyword>
<evidence type="ECO:0000256" key="7">
    <source>
        <dbReference type="PIRSR" id="PIRSR627057-2"/>
    </source>
</evidence>
<feature type="binding site" evidence="7">
    <location>
        <position position="355"/>
    </location>
    <ligand>
        <name>Zn(2+)</name>
        <dbReference type="ChEBI" id="CHEBI:29105"/>
        <note>catalytic</note>
    </ligand>
</feature>
<dbReference type="InterPro" id="IPR001915">
    <property type="entry name" value="Peptidase_M48"/>
</dbReference>
<protein>
    <submittedName>
        <fullName evidence="13">Zn-dependent protease with chaperone function</fullName>
    </submittedName>
</protein>
<keyword evidence="10" id="KW-0732">Signal</keyword>
<keyword evidence="14" id="KW-1185">Reference proteome</keyword>
<dbReference type="Gene3D" id="3.30.2010.10">
    <property type="entry name" value="Metalloproteases ('zincins'), catalytic domain"/>
    <property type="match status" value="1"/>
</dbReference>
<feature type="active site" evidence="6">
    <location>
        <position position="276"/>
    </location>
</feature>
<organism evidence="13 14">
    <name type="scientific">Granulicella aggregans</name>
    <dbReference type="NCBI Taxonomy" id="474949"/>
    <lineage>
        <taxon>Bacteria</taxon>
        <taxon>Pseudomonadati</taxon>
        <taxon>Acidobacteriota</taxon>
        <taxon>Terriglobia</taxon>
        <taxon>Terriglobales</taxon>
        <taxon>Acidobacteriaceae</taxon>
        <taxon>Granulicella</taxon>
    </lineage>
</organism>
<comment type="caution">
    <text evidence="13">The sequence shown here is derived from an EMBL/GenBank/DDBJ whole genome shotgun (WGS) entry which is preliminary data.</text>
</comment>
<gene>
    <name evidence="13" type="ORF">HDF16_002008</name>
</gene>
<dbReference type="Proteomes" id="UP000540989">
    <property type="component" value="Unassembled WGS sequence"/>
</dbReference>
<evidence type="ECO:0000256" key="6">
    <source>
        <dbReference type="PIRSR" id="PIRSR627057-1"/>
    </source>
</evidence>
<dbReference type="GO" id="GO:0071586">
    <property type="term" value="P:CAAX-box protein processing"/>
    <property type="evidence" value="ECO:0007669"/>
    <property type="project" value="InterPro"/>
</dbReference>
<comment type="cofactor">
    <cofactor evidence="7 8">
        <name>Zn(2+)</name>
        <dbReference type="ChEBI" id="CHEBI:29105"/>
    </cofactor>
    <text evidence="7 8">Binds 1 zinc ion per subunit.</text>
</comment>
<dbReference type="AlphaFoldDB" id="A0A7W7ZCI2"/>
<dbReference type="Pfam" id="PF16491">
    <property type="entry name" value="Peptidase_M48_N"/>
    <property type="match status" value="1"/>
</dbReference>
<feature type="transmembrane region" description="Helical" evidence="9">
    <location>
        <begin position="94"/>
        <end position="115"/>
    </location>
</feature>
<accession>A0A7W7ZCI2</accession>
<dbReference type="InterPro" id="IPR032456">
    <property type="entry name" value="Peptidase_M48_N"/>
</dbReference>
<feature type="transmembrane region" description="Helical" evidence="9">
    <location>
        <begin position="169"/>
        <end position="192"/>
    </location>
</feature>